<dbReference type="PANTHER" id="PTHR47099:SF1">
    <property type="entry name" value="METHYLCOBAMIDE:COM METHYLTRANSFERASE MTBA"/>
    <property type="match status" value="1"/>
</dbReference>
<evidence type="ECO:0000313" key="9">
    <source>
        <dbReference type="Proteomes" id="UP000077407"/>
    </source>
</evidence>
<dbReference type="Pfam" id="PF01208">
    <property type="entry name" value="URO-D"/>
    <property type="match status" value="1"/>
</dbReference>
<keyword evidence="2" id="KW-0489">Methyltransferase</keyword>
<evidence type="ECO:0000256" key="6">
    <source>
        <dbReference type="ARBA" id="ARBA00022994"/>
    </source>
</evidence>
<dbReference type="GO" id="GO:0006730">
    <property type="term" value="P:one-carbon metabolic process"/>
    <property type="evidence" value="ECO:0007669"/>
    <property type="project" value="InterPro"/>
</dbReference>
<dbReference type="GO" id="GO:0008168">
    <property type="term" value="F:methyltransferase activity"/>
    <property type="evidence" value="ECO:0007669"/>
    <property type="project" value="UniProtKB-KW"/>
</dbReference>
<name>A0A162L375_9CLOT</name>
<dbReference type="InterPro" id="IPR006360">
    <property type="entry name" value="Mtase_MtaA_CmuA"/>
</dbReference>
<dbReference type="GO" id="GO:0015948">
    <property type="term" value="P:methanogenesis"/>
    <property type="evidence" value="ECO:0007669"/>
    <property type="project" value="UniProtKB-KW"/>
</dbReference>
<evidence type="ECO:0000259" key="7">
    <source>
        <dbReference type="Pfam" id="PF01208"/>
    </source>
</evidence>
<dbReference type="InterPro" id="IPR038071">
    <property type="entry name" value="UROD/MetE-like_sf"/>
</dbReference>
<protein>
    <submittedName>
        <fullName evidence="8">Uroporphyrinogen decarboxylase</fullName>
        <ecNumber evidence="8">4.1.1.37</ecNumber>
    </submittedName>
</protein>
<dbReference type="PANTHER" id="PTHR47099">
    <property type="entry name" value="METHYLCOBAMIDE:COM METHYLTRANSFERASE MTBA"/>
    <property type="match status" value="1"/>
</dbReference>
<dbReference type="AlphaFoldDB" id="A0A162L375"/>
<comment type="caution">
    <text evidence="8">The sequence shown here is derived from an EMBL/GenBank/DDBJ whole genome shotgun (WGS) entry which is preliminary data.</text>
</comment>
<dbReference type="OrthoDB" id="8452307at2"/>
<dbReference type="NCBIfam" id="TIGR01463">
    <property type="entry name" value="mtaA_cmuA"/>
    <property type="match status" value="1"/>
</dbReference>
<organism evidence="8 9">
    <name type="scientific">Clostridium ljungdahlii</name>
    <dbReference type="NCBI Taxonomy" id="1538"/>
    <lineage>
        <taxon>Bacteria</taxon>
        <taxon>Bacillati</taxon>
        <taxon>Bacillota</taxon>
        <taxon>Clostridia</taxon>
        <taxon>Eubacteriales</taxon>
        <taxon>Clostridiaceae</taxon>
        <taxon>Clostridium</taxon>
    </lineage>
</organism>
<evidence type="ECO:0000256" key="2">
    <source>
        <dbReference type="ARBA" id="ARBA00022603"/>
    </source>
</evidence>
<keyword evidence="3" id="KW-0808">Transferase</keyword>
<dbReference type="SUPFAM" id="SSF51726">
    <property type="entry name" value="UROD/MetE-like"/>
    <property type="match status" value="1"/>
</dbReference>
<gene>
    <name evidence="8" type="primary">hemE_2</name>
    <name evidence="8" type="ORF">WY13_01416</name>
</gene>
<evidence type="ECO:0000313" key="8">
    <source>
        <dbReference type="EMBL" id="OAA90512.1"/>
    </source>
</evidence>
<sequence length="340" mass="37285">MNDLSPKERILRTFKKESTDRAPVICPGGMMNSAIVEVMNKTGHKLPEGHQDGKIMAEIAIDVHENTGFENFGIPFCMTVEAEVLGSEINYGNLSCEPKIQKEAFDSVSDVKFKELGAMEKNHRVNSIIEATHSLSKKYPDVPVIGSLTGPISTSASIVDLISFLKELRKKADDAHKVVDYASSHIIELAKLMIENGANVISIADPTATGEILGPKMFKEYAVRYLNKVVDAIHAMNTPVIVHICGKMNAVKKYMPQIKSDAISTDSLVNLKMLKEEYPDLTTMGNLSTFLLEFGDEEKIANQTDRLVRDGINIISPACGLSTSTPLKNIASMTKVVKES</sequence>
<dbReference type="InterPro" id="IPR000257">
    <property type="entry name" value="Uroporphyrinogen_deCOase"/>
</dbReference>
<dbReference type="Gene3D" id="3.20.20.210">
    <property type="match status" value="1"/>
</dbReference>
<reference evidence="8 9" key="1">
    <citation type="journal article" date="2015" name="Biotechnol. Bioeng.">
        <title>Genome sequence and phenotypic characterization of Caulobacter segnis.</title>
        <authorList>
            <person name="Patel S."/>
            <person name="Fletcher B."/>
            <person name="Scott D.C."/>
            <person name="Ely B."/>
        </authorList>
    </citation>
    <scope>NUCLEOTIDE SEQUENCE [LARGE SCALE GENOMIC DNA]</scope>
    <source>
        <strain evidence="8 9">ERI-2</strain>
    </source>
</reference>
<dbReference type="Proteomes" id="UP000077407">
    <property type="component" value="Unassembled WGS sequence"/>
</dbReference>
<dbReference type="NCBIfam" id="NF004889">
    <property type="entry name" value="PRK06252.1"/>
    <property type="match status" value="1"/>
</dbReference>
<keyword evidence="4" id="KW-0479">Metal-binding</keyword>
<dbReference type="InterPro" id="IPR052024">
    <property type="entry name" value="Methanogen_methyltrans"/>
</dbReference>
<keyword evidence="8" id="KW-0456">Lyase</keyword>
<evidence type="ECO:0000256" key="3">
    <source>
        <dbReference type="ARBA" id="ARBA00022679"/>
    </source>
</evidence>
<evidence type="ECO:0000256" key="4">
    <source>
        <dbReference type="ARBA" id="ARBA00022723"/>
    </source>
</evidence>
<dbReference type="RefSeq" id="WP_063554952.1">
    <property type="nucleotide sequence ID" value="NZ_LITT01000011.1"/>
</dbReference>
<dbReference type="EMBL" id="LITT01000011">
    <property type="protein sequence ID" value="OAA90512.1"/>
    <property type="molecule type" value="Genomic_DNA"/>
</dbReference>
<dbReference type="GO" id="GO:0046872">
    <property type="term" value="F:metal ion binding"/>
    <property type="evidence" value="ECO:0007669"/>
    <property type="project" value="UniProtKB-KW"/>
</dbReference>
<dbReference type="GO" id="GO:0006779">
    <property type="term" value="P:porphyrin-containing compound biosynthetic process"/>
    <property type="evidence" value="ECO:0007669"/>
    <property type="project" value="InterPro"/>
</dbReference>
<keyword evidence="6" id="KW-0484">Methanogenesis</keyword>
<feature type="domain" description="Uroporphyrinogen decarboxylase (URO-D)" evidence="7">
    <location>
        <begin position="6"/>
        <end position="339"/>
    </location>
</feature>
<dbReference type="GO" id="GO:0004853">
    <property type="term" value="F:uroporphyrinogen decarboxylase activity"/>
    <property type="evidence" value="ECO:0007669"/>
    <property type="project" value="UniProtKB-EC"/>
</dbReference>
<keyword evidence="5" id="KW-0862">Zinc</keyword>
<dbReference type="GO" id="GO:0032259">
    <property type="term" value="P:methylation"/>
    <property type="evidence" value="ECO:0007669"/>
    <property type="project" value="UniProtKB-KW"/>
</dbReference>
<dbReference type="PATRIC" id="fig|1538.10.peg.323"/>
<comment type="cofactor">
    <cofactor evidence="1">
        <name>Zn(2+)</name>
        <dbReference type="ChEBI" id="CHEBI:29105"/>
    </cofactor>
</comment>
<accession>A0A162L375</accession>
<evidence type="ECO:0000256" key="1">
    <source>
        <dbReference type="ARBA" id="ARBA00001947"/>
    </source>
</evidence>
<evidence type="ECO:0000256" key="5">
    <source>
        <dbReference type="ARBA" id="ARBA00022833"/>
    </source>
</evidence>
<proteinExistence type="predicted"/>
<dbReference type="EC" id="4.1.1.37" evidence="8"/>